<evidence type="ECO:0000313" key="2">
    <source>
        <dbReference type="EMBL" id="KAK3257309.1"/>
    </source>
</evidence>
<feature type="compositionally biased region" description="Polar residues" evidence="1">
    <location>
        <begin position="186"/>
        <end position="196"/>
    </location>
</feature>
<gene>
    <name evidence="2" type="ORF">CYMTET_33599</name>
</gene>
<protein>
    <submittedName>
        <fullName evidence="2">Uncharacterized protein</fullName>
    </submittedName>
</protein>
<proteinExistence type="predicted"/>
<keyword evidence="3" id="KW-1185">Reference proteome</keyword>
<reference evidence="2 3" key="1">
    <citation type="journal article" date="2015" name="Genome Biol. Evol.">
        <title>Comparative Genomics of a Bacterivorous Green Alga Reveals Evolutionary Causalities and Consequences of Phago-Mixotrophic Mode of Nutrition.</title>
        <authorList>
            <person name="Burns J.A."/>
            <person name="Paasch A."/>
            <person name="Narechania A."/>
            <person name="Kim E."/>
        </authorList>
    </citation>
    <scope>NUCLEOTIDE SEQUENCE [LARGE SCALE GENOMIC DNA]</scope>
    <source>
        <strain evidence="2 3">PLY_AMNH</strain>
    </source>
</reference>
<name>A0AAE0FCY0_9CHLO</name>
<dbReference type="EMBL" id="LGRX02020688">
    <property type="protein sequence ID" value="KAK3257309.1"/>
    <property type="molecule type" value="Genomic_DNA"/>
</dbReference>
<evidence type="ECO:0000313" key="3">
    <source>
        <dbReference type="Proteomes" id="UP001190700"/>
    </source>
</evidence>
<dbReference type="Proteomes" id="UP001190700">
    <property type="component" value="Unassembled WGS sequence"/>
</dbReference>
<dbReference type="AlphaFoldDB" id="A0AAE0FCY0"/>
<sequence>MYTMPTLEDFSKPDCIFIQKVELTAGVDPKEFLKAFTEYINGASTDLGHDSRFNLGRDISIRSASSPHLPCDLQGSDATTVNVVAMTTWEPLTAPFPLSVMFIILAARYQAAYYEHSEEAFHAVCWEHGTPDICDASESWGPGTGSEPGPFPVIPLTDGEQDHWDRVWDEDHTQPTQWHGTLPASAATTPRVTRVQ</sequence>
<accession>A0AAE0FCY0</accession>
<feature type="region of interest" description="Disordered" evidence="1">
    <location>
        <begin position="137"/>
        <end position="159"/>
    </location>
</feature>
<evidence type="ECO:0000256" key="1">
    <source>
        <dbReference type="SAM" id="MobiDB-lite"/>
    </source>
</evidence>
<comment type="caution">
    <text evidence="2">The sequence shown here is derived from an EMBL/GenBank/DDBJ whole genome shotgun (WGS) entry which is preliminary data.</text>
</comment>
<feature type="region of interest" description="Disordered" evidence="1">
    <location>
        <begin position="172"/>
        <end position="196"/>
    </location>
</feature>
<organism evidence="2 3">
    <name type="scientific">Cymbomonas tetramitiformis</name>
    <dbReference type="NCBI Taxonomy" id="36881"/>
    <lineage>
        <taxon>Eukaryota</taxon>
        <taxon>Viridiplantae</taxon>
        <taxon>Chlorophyta</taxon>
        <taxon>Pyramimonadophyceae</taxon>
        <taxon>Pyramimonadales</taxon>
        <taxon>Pyramimonadaceae</taxon>
        <taxon>Cymbomonas</taxon>
    </lineage>
</organism>